<dbReference type="GO" id="GO:0036159">
    <property type="term" value="P:inner dynein arm assembly"/>
    <property type="evidence" value="ECO:0007669"/>
    <property type="project" value="TreeGrafter"/>
</dbReference>
<gene>
    <name evidence="1" type="ORF">FF38_05896</name>
</gene>
<dbReference type="GO" id="GO:0044458">
    <property type="term" value="P:motile cilium assembly"/>
    <property type="evidence" value="ECO:0007669"/>
    <property type="project" value="TreeGrafter"/>
</dbReference>
<dbReference type="OMA" id="LIHEAYC"/>
<keyword evidence="2" id="KW-1185">Reference proteome</keyword>
<protein>
    <recommendedName>
        <fullName evidence="3">Zinc finger MYND domain-containing protein 10</fullName>
    </recommendedName>
</protein>
<dbReference type="InterPro" id="IPR052298">
    <property type="entry name" value="ZMYND10"/>
</dbReference>
<dbReference type="AlphaFoldDB" id="A0A0L0BQS0"/>
<dbReference type="STRING" id="7375.A0A0L0BQS0"/>
<evidence type="ECO:0008006" key="3">
    <source>
        <dbReference type="Google" id="ProtNLM"/>
    </source>
</evidence>
<dbReference type="GO" id="GO:0005737">
    <property type="term" value="C:cytoplasm"/>
    <property type="evidence" value="ECO:0007669"/>
    <property type="project" value="TreeGrafter"/>
</dbReference>
<accession>A0A0L0BQS0</accession>
<dbReference type="PANTHER" id="PTHR13244:SF7">
    <property type="entry name" value="ZINC FINGER MYND DOMAIN-CONTAINING PROTEIN 10"/>
    <property type="match status" value="1"/>
</dbReference>
<proteinExistence type="predicted"/>
<reference evidence="1 2" key="1">
    <citation type="journal article" date="2015" name="Nat. Commun.">
        <title>Lucilia cuprina genome unlocks parasitic fly biology to underpin future interventions.</title>
        <authorList>
            <person name="Anstead C.A."/>
            <person name="Korhonen P.K."/>
            <person name="Young N.D."/>
            <person name="Hall R.S."/>
            <person name="Jex A.R."/>
            <person name="Murali S.C."/>
            <person name="Hughes D.S."/>
            <person name="Lee S.F."/>
            <person name="Perry T."/>
            <person name="Stroehlein A.J."/>
            <person name="Ansell B.R."/>
            <person name="Breugelmans B."/>
            <person name="Hofmann A."/>
            <person name="Qu J."/>
            <person name="Dugan S."/>
            <person name="Lee S.L."/>
            <person name="Chao H."/>
            <person name="Dinh H."/>
            <person name="Han Y."/>
            <person name="Doddapaneni H.V."/>
            <person name="Worley K.C."/>
            <person name="Muzny D.M."/>
            <person name="Ioannidis P."/>
            <person name="Waterhouse R.M."/>
            <person name="Zdobnov E.M."/>
            <person name="James P.J."/>
            <person name="Bagnall N.H."/>
            <person name="Kotze A.C."/>
            <person name="Gibbs R.A."/>
            <person name="Richards S."/>
            <person name="Batterham P."/>
            <person name="Gasser R.B."/>
        </authorList>
    </citation>
    <scope>NUCLEOTIDE SEQUENCE [LARGE SCALE GENOMIC DNA]</scope>
    <source>
        <strain evidence="1 2">LS</strain>
        <tissue evidence="1">Full body</tissue>
    </source>
</reference>
<dbReference type="PANTHER" id="PTHR13244">
    <property type="entry name" value="ZINC FINGER MYND DOMAIN CONTAINING PROTEIN 10"/>
    <property type="match status" value="1"/>
</dbReference>
<organism evidence="1 2">
    <name type="scientific">Lucilia cuprina</name>
    <name type="common">Green bottle fly</name>
    <name type="synonym">Australian sheep blowfly</name>
    <dbReference type="NCBI Taxonomy" id="7375"/>
    <lineage>
        <taxon>Eukaryota</taxon>
        <taxon>Metazoa</taxon>
        <taxon>Ecdysozoa</taxon>
        <taxon>Arthropoda</taxon>
        <taxon>Hexapoda</taxon>
        <taxon>Insecta</taxon>
        <taxon>Pterygota</taxon>
        <taxon>Neoptera</taxon>
        <taxon>Endopterygota</taxon>
        <taxon>Diptera</taxon>
        <taxon>Brachycera</taxon>
        <taxon>Muscomorpha</taxon>
        <taxon>Oestroidea</taxon>
        <taxon>Calliphoridae</taxon>
        <taxon>Luciliinae</taxon>
        <taxon>Lucilia</taxon>
    </lineage>
</organism>
<evidence type="ECO:0000313" key="2">
    <source>
        <dbReference type="Proteomes" id="UP000037069"/>
    </source>
</evidence>
<dbReference type="OrthoDB" id="432970at2759"/>
<dbReference type="GO" id="GO:0036158">
    <property type="term" value="P:outer dynein arm assembly"/>
    <property type="evidence" value="ECO:0007669"/>
    <property type="project" value="TreeGrafter"/>
</dbReference>
<evidence type="ECO:0000313" key="1">
    <source>
        <dbReference type="EMBL" id="KNC21589.1"/>
    </source>
</evidence>
<dbReference type="GO" id="GO:0034451">
    <property type="term" value="C:centriolar satellite"/>
    <property type="evidence" value="ECO:0007669"/>
    <property type="project" value="TreeGrafter"/>
</dbReference>
<dbReference type="Proteomes" id="UP000037069">
    <property type="component" value="Unassembled WGS sequence"/>
</dbReference>
<name>A0A0L0BQS0_LUCCU</name>
<sequence length="440" mass="50249">MANFVYPEELTYFIESIRPFQIKDVGSSKWLDVHEMIIKLSQQALLEAAEHREEEVKEMLIARDKLKVLIHEAFCIFLWKTKVLPHLLDIDPNPSATFLIYTVLYHEGAVISLLDMALYHESGCEALQDSAIDLIDYCAQAVAQVIGLASMGYHENDTNIDVDESILTELERQKRDLIYKIGLRSISILNYLADNANSLPISASRRLIVTHDIPWLMADLLNFRPWQKRTKKGLEKYIDEKWTLVKGEAVAKVVKHEAQAWFCLRQILFNNNLMSSYEINDERRKQLAKCQGLLHESLLDQLPPLIDLKQLLCQLTMSSKSSNVSKKSNLVLEELPEIKENLIKETEESGGFLGIAQLQESIFLNNDKDQILNTAQRLNAAYNTDLLAELEAKAEELEKGFREEKDPNKATGEKGHKCANCLGEAEKKCSNCKNIYYCSR</sequence>
<comment type="caution">
    <text evidence="1">The sequence shown here is derived from an EMBL/GenBank/DDBJ whole genome shotgun (WGS) entry which is preliminary data.</text>
</comment>
<dbReference type="Gene3D" id="6.10.140.2220">
    <property type="match status" value="1"/>
</dbReference>
<dbReference type="EMBL" id="JRES01001600">
    <property type="protein sequence ID" value="KNC21589.1"/>
    <property type="molecule type" value="Genomic_DNA"/>
</dbReference>